<evidence type="ECO:0000313" key="2">
    <source>
        <dbReference type="Proteomes" id="UP000294359"/>
    </source>
</evidence>
<sequence>MNSDVNHAQNYNPYGTSAKWTDNGMVIIRHTTDIGIGVDATSIVFYSLITHLSELRGSFLRVAAGSATADDYRVSRKDIIGLPGKVYGVADHIHMEIVCDDNHLRRLTGRTSGGLATATNGRKDAVYGEIYFHLPAGTQFYAERPADNIITPTAPVTHTIGARIVVGVTYGGGFGPTPGSASVRSYQLDGTEIGTTLVEADAESAALSSEAVRRAMTRIVCKFPGEWNSDGIDQRYGWLKSDQTYKLEGQSWEKFRAHVAALAVASESLPSDLVAPHWHFHPRTILKHLSQNLWLSLSEFKQIVPRTIVRKNGNSYSWENVILSTGASSILATQRVALNRMARQYGINSPLRLASFYGNSIQETTWLSGLREGGATGTWYSPWYGRGFLQLTSPGNYFNYWRFRGRQVPDSLYNALTNAYNVEYGKSPGSRSNTVFVDGNYPLLTLQMRNWRNAIEGATNAGAEESAYAPADSAGFYWSSLRMAAYADGNHTMERRVVATQAGSKVFYRSIAFWRASASVNLPSRVDQPYHNSLNGFEARCVAYMYALSVLSDVRFPDATGQLTLDFPEGYQPRR</sequence>
<keyword evidence="2" id="KW-1185">Reference proteome</keyword>
<dbReference type="SUPFAM" id="SSF53955">
    <property type="entry name" value="Lysozyme-like"/>
    <property type="match status" value="1"/>
</dbReference>
<evidence type="ECO:0000313" key="1">
    <source>
        <dbReference type="EMBL" id="QBQ35157.1"/>
    </source>
</evidence>
<name>A0ABX5S6F1_9BURK</name>
<reference evidence="1 2" key="1">
    <citation type="submission" date="2019-03" db="EMBL/GenBank/DDBJ databases">
        <title>Draft Genome Sequences of Six Type Strains of the Genus Massilia.</title>
        <authorList>
            <person name="Miess H."/>
            <person name="Frediansyhah A."/>
            <person name="Gross H."/>
        </authorList>
    </citation>
    <scope>NUCLEOTIDE SEQUENCE [LARGE SCALE GENOMIC DNA]</scope>
    <source>
        <strain evidence="1 2">DSM 17505</strain>
    </source>
</reference>
<dbReference type="InterPro" id="IPR023346">
    <property type="entry name" value="Lysozyme-like_dom_sf"/>
</dbReference>
<proteinExistence type="predicted"/>
<gene>
    <name evidence="1" type="ORF">E1742_02470</name>
</gene>
<evidence type="ECO:0008006" key="3">
    <source>
        <dbReference type="Google" id="ProtNLM"/>
    </source>
</evidence>
<protein>
    <recommendedName>
        <fullName evidence="3">Peptidoglycan DD-metalloendopeptidase family protein</fullName>
    </recommendedName>
</protein>
<dbReference type="RefSeq" id="WP_134383397.1">
    <property type="nucleotide sequence ID" value="NZ_BMWW01000009.1"/>
</dbReference>
<organism evidence="1 2">
    <name type="scientific">Pseudoduganella plicata</name>
    <dbReference type="NCBI Taxonomy" id="321984"/>
    <lineage>
        <taxon>Bacteria</taxon>
        <taxon>Pseudomonadati</taxon>
        <taxon>Pseudomonadota</taxon>
        <taxon>Betaproteobacteria</taxon>
        <taxon>Burkholderiales</taxon>
        <taxon>Oxalobacteraceae</taxon>
        <taxon>Telluria group</taxon>
        <taxon>Pseudoduganella</taxon>
    </lineage>
</organism>
<dbReference type="EMBL" id="CP038026">
    <property type="protein sequence ID" value="QBQ35157.1"/>
    <property type="molecule type" value="Genomic_DNA"/>
</dbReference>
<accession>A0ABX5S6F1</accession>
<dbReference type="Proteomes" id="UP000294359">
    <property type="component" value="Chromosome"/>
</dbReference>